<keyword evidence="2" id="KW-1185">Reference proteome</keyword>
<accession>A0ABS9E097</accession>
<reference evidence="1 2" key="1">
    <citation type="submission" date="2022-01" db="EMBL/GenBank/DDBJ databases">
        <authorList>
            <person name="Won M."/>
            <person name="Kim S.-J."/>
            <person name="Kwon S.-W."/>
        </authorList>
    </citation>
    <scope>NUCLEOTIDE SEQUENCE [LARGE SCALE GENOMIC DNA]</scope>
    <source>
        <strain evidence="1 2">KCTC 23505</strain>
    </source>
</reference>
<gene>
    <name evidence="1" type="ORF">L2A60_13850</name>
</gene>
<dbReference type="EMBL" id="JAKGBZ010000030">
    <property type="protein sequence ID" value="MCF3947763.1"/>
    <property type="molecule type" value="Genomic_DNA"/>
</dbReference>
<sequence>MAETLLNETKDETITDTLGRSIVMRLLDFKGRHRLFKVVGRAAQGNEAFLADCMMFASVVSIDGTPVPPPTERSDVEPIIDALGEAGGNAVQDWFANRASAENEVVTTAKN</sequence>
<organism evidence="1 2">
    <name type="scientific">Acidiphilium iwatense</name>
    <dbReference type="NCBI Taxonomy" id="768198"/>
    <lineage>
        <taxon>Bacteria</taxon>
        <taxon>Pseudomonadati</taxon>
        <taxon>Pseudomonadota</taxon>
        <taxon>Alphaproteobacteria</taxon>
        <taxon>Acetobacterales</taxon>
        <taxon>Acidocellaceae</taxon>
        <taxon>Acidiphilium</taxon>
    </lineage>
</organism>
<protein>
    <submittedName>
        <fullName evidence="1">Uncharacterized protein</fullName>
    </submittedName>
</protein>
<dbReference type="Proteomes" id="UP001521209">
    <property type="component" value="Unassembled WGS sequence"/>
</dbReference>
<comment type="caution">
    <text evidence="1">The sequence shown here is derived from an EMBL/GenBank/DDBJ whole genome shotgun (WGS) entry which is preliminary data.</text>
</comment>
<name>A0ABS9E097_9PROT</name>
<evidence type="ECO:0000313" key="1">
    <source>
        <dbReference type="EMBL" id="MCF3947763.1"/>
    </source>
</evidence>
<dbReference type="RefSeq" id="WP_235705035.1">
    <property type="nucleotide sequence ID" value="NZ_JAKGBZ010000030.1"/>
</dbReference>
<proteinExistence type="predicted"/>
<evidence type="ECO:0000313" key="2">
    <source>
        <dbReference type="Proteomes" id="UP001521209"/>
    </source>
</evidence>